<proteinExistence type="predicted"/>
<keyword evidence="1" id="KW-0472">Membrane</keyword>
<feature type="transmembrane region" description="Helical" evidence="1">
    <location>
        <begin position="86"/>
        <end position="108"/>
    </location>
</feature>
<keyword evidence="2" id="KW-0732">Signal</keyword>
<keyword evidence="1" id="KW-1133">Transmembrane helix</keyword>
<reference evidence="3" key="2">
    <citation type="submission" date="2019-01" db="UniProtKB">
        <authorList>
            <consortium name="EnsemblPlants"/>
        </authorList>
    </citation>
    <scope>IDENTIFICATION</scope>
    <source>
        <strain evidence="3">cv. Heinz 1706</strain>
    </source>
</reference>
<dbReference type="Proteomes" id="UP000004994">
    <property type="component" value="Chromosome 2"/>
</dbReference>
<feature type="transmembrane region" description="Helical" evidence="1">
    <location>
        <begin position="29"/>
        <end position="47"/>
    </location>
</feature>
<evidence type="ECO:0000313" key="4">
    <source>
        <dbReference type="Proteomes" id="UP000004994"/>
    </source>
</evidence>
<feature type="signal peptide" evidence="2">
    <location>
        <begin position="1"/>
        <end position="21"/>
    </location>
</feature>
<dbReference type="STRING" id="4081.A0A3Q7FAC1"/>
<protein>
    <recommendedName>
        <fullName evidence="5">NADH:quinone oxidoreductase/Mrp antiporter membrane subunit domain-containing protein</fullName>
    </recommendedName>
</protein>
<accession>A0A3Q7FAC1</accession>
<organism evidence="3">
    <name type="scientific">Solanum lycopersicum</name>
    <name type="common">Tomato</name>
    <name type="synonym">Lycopersicon esculentum</name>
    <dbReference type="NCBI Taxonomy" id="4081"/>
    <lineage>
        <taxon>Eukaryota</taxon>
        <taxon>Viridiplantae</taxon>
        <taxon>Streptophyta</taxon>
        <taxon>Embryophyta</taxon>
        <taxon>Tracheophyta</taxon>
        <taxon>Spermatophyta</taxon>
        <taxon>Magnoliopsida</taxon>
        <taxon>eudicotyledons</taxon>
        <taxon>Gunneridae</taxon>
        <taxon>Pentapetalae</taxon>
        <taxon>asterids</taxon>
        <taxon>lamiids</taxon>
        <taxon>Solanales</taxon>
        <taxon>Solanaceae</taxon>
        <taxon>Solanoideae</taxon>
        <taxon>Solaneae</taxon>
        <taxon>Solanum</taxon>
        <taxon>Solanum subgen. Lycopersicon</taxon>
    </lineage>
</organism>
<feature type="transmembrane region" description="Helical" evidence="1">
    <location>
        <begin position="59"/>
        <end position="80"/>
    </location>
</feature>
<dbReference type="Gramene" id="Solyc02g091085.1.1">
    <property type="protein sequence ID" value="Solyc02g091085.1.1"/>
    <property type="gene ID" value="Solyc02g091085.1"/>
</dbReference>
<dbReference type="InParanoid" id="A0A3Q7FAC1"/>
<evidence type="ECO:0000256" key="1">
    <source>
        <dbReference type="SAM" id="Phobius"/>
    </source>
</evidence>
<dbReference type="EnsemblPlants" id="Solyc02g091085.1.1">
    <property type="protein sequence ID" value="Solyc02g091085.1.1"/>
    <property type="gene ID" value="Solyc02g091085.1"/>
</dbReference>
<keyword evidence="1" id="KW-0812">Transmembrane</keyword>
<sequence>MHQSLKWWSFEVLILLSGLLPNPKLETSVLSTWYVCMQHFMITYFMLNSSFVYSTDPHILFISLMISSLYFFIPFGLVVVARLVQYSYNGLLVGSAIQGTSFSLILGFTDYL</sequence>
<name>A0A3Q7FAC1_SOLLC</name>
<evidence type="ECO:0008006" key="5">
    <source>
        <dbReference type="Google" id="ProtNLM"/>
    </source>
</evidence>
<reference evidence="3" key="1">
    <citation type="journal article" date="2012" name="Nature">
        <title>The tomato genome sequence provides insights into fleshy fruit evolution.</title>
        <authorList>
            <consortium name="Tomato Genome Consortium"/>
        </authorList>
    </citation>
    <scope>NUCLEOTIDE SEQUENCE [LARGE SCALE GENOMIC DNA]</scope>
    <source>
        <strain evidence="3">cv. Heinz 1706</strain>
    </source>
</reference>
<evidence type="ECO:0000313" key="3">
    <source>
        <dbReference type="EnsemblPlants" id="Solyc02g091085.1.1"/>
    </source>
</evidence>
<evidence type="ECO:0000256" key="2">
    <source>
        <dbReference type="SAM" id="SignalP"/>
    </source>
</evidence>
<feature type="chain" id="PRO_5018535547" description="NADH:quinone oxidoreductase/Mrp antiporter membrane subunit domain-containing protein" evidence="2">
    <location>
        <begin position="22"/>
        <end position="112"/>
    </location>
</feature>
<keyword evidence="4" id="KW-1185">Reference proteome</keyword>
<dbReference type="AlphaFoldDB" id="A0A3Q7FAC1"/>